<reference evidence="3" key="1">
    <citation type="journal article" date="2023" name="Commun. Biol.">
        <title>Genome analysis of Parmales, the sister group of diatoms, reveals the evolutionary specialization of diatoms from phago-mixotrophs to photoautotrophs.</title>
        <authorList>
            <person name="Ban H."/>
            <person name="Sato S."/>
            <person name="Yoshikawa S."/>
            <person name="Yamada K."/>
            <person name="Nakamura Y."/>
            <person name="Ichinomiya M."/>
            <person name="Sato N."/>
            <person name="Blanc-Mathieu R."/>
            <person name="Endo H."/>
            <person name="Kuwata A."/>
            <person name="Ogata H."/>
        </authorList>
    </citation>
    <scope>NUCLEOTIDE SEQUENCE [LARGE SCALE GENOMIC DNA]</scope>
</reference>
<keyword evidence="1" id="KW-0732">Signal</keyword>
<organism evidence="2 3">
    <name type="scientific">Triparma columacea</name>
    <dbReference type="NCBI Taxonomy" id="722753"/>
    <lineage>
        <taxon>Eukaryota</taxon>
        <taxon>Sar</taxon>
        <taxon>Stramenopiles</taxon>
        <taxon>Ochrophyta</taxon>
        <taxon>Bolidophyceae</taxon>
        <taxon>Parmales</taxon>
        <taxon>Triparmaceae</taxon>
        <taxon>Triparma</taxon>
    </lineage>
</organism>
<evidence type="ECO:0000313" key="3">
    <source>
        <dbReference type="Proteomes" id="UP001165065"/>
    </source>
</evidence>
<comment type="caution">
    <text evidence="2">The sequence shown here is derived from an EMBL/GenBank/DDBJ whole genome shotgun (WGS) entry which is preliminary data.</text>
</comment>
<dbReference type="PANTHER" id="PTHR44147:SF2">
    <property type="entry name" value="DEHYDROGENASE_REDUCTASE SDR FAMILY MEMBER 1"/>
    <property type="match status" value="1"/>
</dbReference>
<name>A0A9W7GLX8_9STRA</name>
<dbReference type="PANTHER" id="PTHR44147">
    <property type="entry name" value="DEHYDROGENASE/REDUCTASE SDR FAMILY MEMBER 1"/>
    <property type="match status" value="1"/>
</dbReference>
<dbReference type="Proteomes" id="UP001165065">
    <property type="component" value="Unassembled WGS sequence"/>
</dbReference>
<evidence type="ECO:0000313" key="2">
    <source>
        <dbReference type="EMBL" id="GMI46428.1"/>
    </source>
</evidence>
<dbReference type="EMBL" id="BRYA01000297">
    <property type="protein sequence ID" value="GMI46428.1"/>
    <property type="molecule type" value="Genomic_DNA"/>
</dbReference>
<proteinExistence type="predicted"/>
<feature type="signal peptide" evidence="1">
    <location>
        <begin position="1"/>
        <end position="15"/>
    </location>
</feature>
<dbReference type="InterPro" id="IPR036291">
    <property type="entry name" value="NAD(P)-bd_dom_sf"/>
</dbReference>
<sequence>MALVLIFAYISIVHSLNSPPPTKVAVVTGASRGIGKGISLELSREGYTTYITGQTMSGPLSLEQTASEAAEAGGGPVIPVQCDHNDDSQVASLFSRVLDDCGRLDLLVNNAFSLPSNFEEEGAQSLFNNFWELPNDAWDSVHGVGLRSHYVASKEAVPVMMRTRSLHKTTPKIFMISSFGGVSYTFNVAYGVAKCAVDRLAKDMAVELKPEGIATASLWPGVVMTENMKKTVESGDWDKFVGISLDDAETVSFTGKAVVALANDDDGIMTKTGSVQIVAELAEEYGFTDEGGKQPLSIRSLRFLIPNYAVKEPLPTWVKSLIPNFKLPLAVMANGNPNQ</sequence>
<evidence type="ECO:0000256" key="1">
    <source>
        <dbReference type="SAM" id="SignalP"/>
    </source>
</evidence>
<gene>
    <name evidence="2" type="ORF">TrCOL_g1224</name>
</gene>
<protein>
    <recommendedName>
        <fullName evidence="4">Dehydrogenase/reductase SDR family member 1</fullName>
    </recommendedName>
</protein>
<dbReference type="PRINTS" id="PR00081">
    <property type="entry name" value="GDHRDH"/>
</dbReference>
<dbReference type="Pfam" id="PF00106">
    <property type="entry name" value="adh_short"/>
    <property type="match status" value="1"/>
</dbReference>
<evidence type="ECO:0008006" key="4">
    <source>
        <dbReference type="Google" id="ProtNLM"/>
    </source>
</evidence>
<dbReference type="InterPro" id="IPR002347">
    <property type="entry name" value="SDR_fam"/>
</dbReference>
<feature type="chain" id="PRO_5040742543" description="Dehydrogenase/reductase SDR family member 1" evidence="1">
    <location>
        <begin position="16"/>
        <end position="339"/>
    </location>
</feature>
<accession>A0A9W7GLX8</accession>
<dbReference type="OrthoDB" id="1933717at2759"/>
<dbReference type="SUPFAM" id="SSF51735">
    <property type="entry name" value="NAD(P)-binding Rossmann-fold domains"/>
    <property type="match status" value="1"/>
</dbReference>
<dbReference type="AlphaFoldDB" id="A0A9W7GLX8"/>
<keyword evidence="3" id="KW-1185">Reference proteome</keyword>
<dbReference type="Gene3D" id="3.40.50.720">
    <property type="entry name" value="NAD(P)-binding Rossmann-like Domain"/>
    <property type="match status" value="1"/>
</dbReference>